<dbReference type="Pfam" id="PF02739">
    <property type="entry name" value="5_3_exonuc_N"/>
    <property type="match status" value="1"/>
</dbReference>
<dbReference type="FunFam" id="1.20.1060.10:FF:000001">
    <property type="entry name" value="DNA polymerase I"/>
    <property type="match status" value="1"/>
</dbReference>
<evidence type="ECO:0000256" key="9">
    <source>
        <dbReference type="ARBA" id="ARBA00022801"/>
    </source>
</evidence>
<dbReference type="CDD" id="cd06139">
    <property type="entry name" value="DNA_polA_I_Ecoli_like_exo"/>
    <property type="match status" value="1"/>
</dbReference>
<dbReference type="InterPro" id="IPR036397">
    <property type="entry name" value="RNaseH_sf"/>
</dbReference>
<reference evidence="21 22" key="1">
    <citation type="submission" date="2019-09" db="EMBL/GenBank/DDBJ databases">
        <title>Sulfurimonas gotlandica sp. nov., a chemoautotrophic and psychrotolerant epsilonproteobacterium isolated from a pelagic redoxcline, and an emended description of the genus Sulfurimonas.</title>
        <authorList>
            <person name="Wang S."/>
            <person name="Jiang L."/>
            <person name="Shao S."/>
        </authorList>
    </citation>
    <scope>NUCLEOTIDE SEQUENCE [LARGE SCALE GENOMIC DNA]</scope>
    <source>
        <strain evidence="21 22">GYSZ_1</strain>
    </source>
</reference>
<evidence type="ECO:0000256" key="13">
    <source>
        <dbReference type="ARBA" id="ARBA00023204"/>
    </source>
</evidence>
<dbReference type="InterPro" id="IPR002421">
    <property type="entry name" value="5-3_exonuclease"/>
</dbReference>
<evidence type="ECO:0000256" key="15">
    <source>
        <dbReference type="NCBIfam" id="TIGR00593"/>
    </source>
</evidence>
<dbReference type="Pfam" id="PF00476">
    <property type="entry name" value="DNA_pol_A"/>
    <property type="match status" value="1"/>
</dbReference>
<dbReference type="FunFam" id="1.10.150.20:FF:000002">
    <property type="entry name" value="DNA polymerase I"/>
    <property type="match status" value="1"/>
</dbReference>
<dbReference type="InterPro" id="IPR036279">
    <property type="entry name" value="5-3_exonuclease_C_sf"/>
</dbReference>
<dbReference type="InterPro" id="IPR001098">
    <property type="entry name" value="DNA-dir_DNA_pol_A_palm_dom"/>
</dbReference>
<dbReference type="InterPro" id="IPR020045">
    <property type="entry name" value="DNA_polI_H3TH"/>
</dbReference>
<dbReference type="InterPro" id="IPR008918">
    <property type="entry name" value="HhH2"/>
</dbReference>
<dbReference type="Gene3D" id="3.30.70.370">
    <property type="match status" value="1"/>
</dbReference>
<keyword evidence="6 16" id="KW-0235">DNA replication</keyword>
<dbReference type="SMART" id="SM00279">
    <property type="entry name" value="HhH2"/>
    <property type="match status" value="1"/>
</dbReference>
<evidence type="ECO:0000256" key="1">
    <source>
        <dbReference type="ARBA" id="ARBA00007705"/>
    </source>
</evidence>
<evidence type="ECO:0000256" key="2">
    <source>
        <dbReference type="ARBA" id="ARBA00012417"/>
    </source>
</evidence>
<evidence type="ECO:0000256" key="12">
    <source>
        <dbReference type="ARBA" id="ARBA00023125"/>
    </source>
</evidence>
<comment type="function">
    <text evidence="16">In addition to polymerase activity, this DNA polymerase exhibits 3'-5' and 5'-3' exonuclease activity.</text>
</comment>
<dbReference type="CDD" id="cd08637">
    <property type="entry name" value="DNA_pol_A_pol_I_C"/>
    <property type="match status" value="1"/>
</dbReference>
<evidence type="ECO:0000259" key="18">
    <source>
        <dbReference type="SMART" id="SM00475"/>
    </source>
</evidence>
<dbReference type="EMBL" id="CP043617">
    <property type="protein sequence ID" value="QFR49446.1"/>
    <property type="molecule type" value="Genomic_DNA"/>
</dbReference>
<dbReference type="GO" id="GO:0003887">
    <property type="term" value="F:DNA-directed DNA polymerase activity"/>
    <property type="evidence" value="ECO:0007669"/>
    <property type="project" value="UniProtKB-UniRule"/>
</dbReference>
<dbReference type="InterPro" id="IPR002298">
    <property type="entry name" value="DNA_polymerase_A"/>
</dbReference>
<dbReference type="GO" id="GO:0006302">
    <property type="term" value="P:double-strand break repair"/>
    <property type="evidence" value="ECO:0007669"/>
    <property type="project" value="TreeGrafter"/>
</dbReference>
<dbReference type="NCBIfam" id="TIGR00593">
    <property type="entry name" value="pola"/>
    <property type="match status" value="1"/>
</dbReference>
<dbReference type="RefSeq" id="WP_152307389.1">
    <property type="nucleotide sequence ID" value="NZ_CP043617.1"/>
</dbReference>
<dbReference type="GO" id="GO:0008408">
    <property type="term" value="F:3'-5' exonuclease activity"/>
    <property type="evidence" value="ECO:0007669"/>
    <property type="project" value="UniProtKB-UniRule"/>
</dbReference>
<dbReference type="InterPro" id="IPR019760">
    <property type="entry name" value="DNA-dir_DNA_pol_A_CS"/>
</dbReference>
<keyword evidence="9 16" id="KW-0378">Hydrolase</keyword>
<evidence type="ECO:0000256" key="5">
    <source>
        <dbReference type="ARBA" id="ARBA00022695"/>
    </source>
</evidence>
<evidence type="ECO:0000313" key="21">
    <source>
        <dbReference type="EMBL" id="QFR49446.1"/>
    </source>
</evidence>
<evidence type="ECO:0000256" key="3">
    <source>
        <dbReference type="ARBA" id="ARBA00020311"/>
    </source>
</evidence>
<dbReference type="FunFam" id="1.10.150.20:FF:000003">
    <property type="entry name" value="DNA polymerase I"/>
    <property type="match status" value="1"/>
</dbReference>
<dbReference type="SUPFAM" id="SSF88723">
    <property type="entry name" value="PIN domain-like"/>
    <property type="match status" value="1"/>
</dbReference>
<dbReference type="PRINTS" id="PR00868">
    <property type="entry name" value="DNAPOLI"/>
</dbReference>
<keyword evidence="22" id="KW-1185">Reference proteome</keyword>
<protein>
    <recommendedName>
        <fullName evidence="3 15">DNA polymerase I</fullName>
        <ecNumber evidence="2 15">2.7.7.7</ecNumber>
    </recommendedName>
</protein>
<evidence type="ECO:0000259" key="20">
    <source>
        <dbReference type="SMART" id="SM00482"/>
    </source>
</evidence>
<dbReference type="SUPFAM" id="SSF56672">
    <property type="entry name" value="DNA/RNA polymerases"/>
    <property type="match status" value="1"/>
</dbReference>
<dbReference type="GO" id="GO:0003677">
    <property type="term" value="F:DNA binding"/>
    <property type="evidence" value="ECO:0007669"/>
    <property type="project" value="UniProtKB-UniRule"/>
</dbReference>
<evidence type="ECO:0000256" key="8">
    <source>
        <dbReference type="ARBA" id="ARBA00022763"/>
    </source>
</evidence>
<evidence type="ECO:0000256" key="6">
    <source>
        <dbReference type="ARBA" id="ARBA00022705"/>
    </source>
</evidence>
<dbReference type="SUPFAM" id="SSF47807">
    <property type="entry name" value="5' to 3' exonuclease, C-terminal subdomain"/>
    <property type="match status" value="1"/>
</dbReference>
<dbReference type="PANTHER" id="PTHR10133:SF27">
    <property type="entry name" value="DNA POLYMERASE NU"/>
    <property type="match status" value="1"/>
</dbReference>
<comment type="similarity">
    <text evidence="1 16">Belongs to the DNA polymerase type-A family.</text>
</comment>
<dbReference type="InterPro" id="IPR013520">
    <property type="entry name" value="Ribonucl_H"/>
</dbReference>
<dbReference type="PANTHER" id="PTHR10133">
    <property type="entry name" value="DNA POLYMERASE I"/>
    <property type="match status" value="1"/>
</dbReference>
<dbReference type="NCBIfam" id="NF004397">
    <property type="entry name" value="PRK05755.1"/>
    <property type="match status" value="1"/>
</dbReference>
<dbReference type="Pfam" id="PF01612">
    <property type="entry name" value="DNA_pol_A_exo1"/>
    <property type="match status" value="1"/>
</dbReference>
<keyword evidence="11 16" id="KW-0239">DNA-directed DNA polymerase</keyword>
<dbReference type="Gene3D" id="1.20.1060.10">
    <property type="entry name" value="Taq DNA Polymerase, Chain T, domain 4"/>
    <property type="match status" value="1"/>
</dbReference>
<dbReference type="SMART" id="SM00474">
    <property type="entry name" value="35EXOc"/>
    <property type="match status" value="1"/>
</dbReference>
<keyword evidence="12 16" id="KW-0238">DNA-binding</keyword>
<feature type="domain" description="DNA-directed DNA polymerase family A palm" evidence="20">
    <location>
        <begin position="673"/>
        <end position="875"/>
    </location>
</feature>
<dbReference type="InterPro" id="IPR043502">
    <property type="entry name" value="DNA/RNA_pol_sf"/>
</dbReference>
<gene>
    <name evidence="16 21" type="primary">polA</name>
    <name evidence="21" type="ORF">FJR48_06775</name>
</gene>
<evidence type="ECO:0000259" key="17">
    <source>
        <dbReference type="SMART" id="SM00474"/>
    </source>
</evidence>
<keyword evidence="4 16" id="KW-0808">Transferase</keyword>
<evidence type="ECO:0000256" key="16">
    <source>
        <dbReference type="RuleBase" id="RU004460"/>
    </source>
</evidence>
<dbReference type="SUPFAM" id="SSF53098">
    <property type="entry name" value="Ribonuclease H-like"/>
    <property type="match status" value="1"/>
</dbReference>
<feature type="domain" description="Exonuclease" evidence="19">
    <location>
        <begin position="338"/>
        <end position="503"/>
    </location>
</feature>
<evidence type="ECO:0000256" key="11">
    <source>
        <dbReference type="ARBA" id="ARBA00022932"/>
    </source>
</evidence>
<dbReference type="Gene3D" id="1.10.150.20">
    <property type="entry name" value="5' to 3' exonuclease, C-terminal subdomain"/>
    <property type="match status" value="2"/>
</dbReference>
<feature type="domain" description="5'-3' exonuclease" evidence="18">
    <location>
        <begin position="2"/>
        <end position="261"/>
    </location>
</feature>
<organism evidence="21 22">
    <name type="scientific">Sulfurimonas lithotrophica</name>
    <dbReference type="NCBI Taxonomy" id="2590022"/>
    <lineage>
        <taxon>Bacteria</taxon>
        <taxon>Pseudomonadati</taxon>
        <taxon>Campylobacterota</taxon>
        <taxon>Epsilonproteobacteria</taxon>
        <taxon>Campylobacterales</taxon>
        <taxon>Sulfurimonadaceae</taxon>
        <taxon>Sulfurimonas</taxon>
    </lineage>
</organism>
<feature type="domain" description="3'-5' exonuclease" evidence="17">
    <location>
        <begin position="318"/>
        <end position="502"/>
    </location>
</feature>
<keyword evidence="5 16" id="KW-0548">Nucleotidyltransferase</keyword>
<dbReference type="CDD" id="cd09859">
    <property type="entry name" value="PIN_53EXO"/>
    <property type="match status" value="1"/>
</dbReference>
<proteinExistence type="inferred from homology"/>
<dbReference type="EC" id="2.7.7.7" evidence="2 15"/>
<dbReference type="InterPro" id="IPR012337">
    <property type="entry name" value="RNaseH-like_sf"/>
</dbReference>
<keyword evidence="8 16" id="KW-0227">DNA damage</keyword>
<dbReference type="SMART" id="SM00482">
    <property type="entry name" value="POLAc"/>
    <property type="match status" value="1"/>
</dbReference>
<name>A0A5P8P1A6_9BACT</name>
<keyword evidence="13 16" id="KW-0234">DNA repair</keyword>
<dbReference type="Proteomes" id="UP000326944">
    <property type="component" value="Chromosome"/>
</dbReference>
<evidence type="ECO:0000256" key="10">
    <source>
        <dbReference type="ARBA" id="ARBA00022839"/>
    </source>
</evidence>
<dbReference type="PROSITE" id="PS00447">
    <property type="entry name" value="DNA_POLYMERASE_A"/>
    <property type="match status" value="1"/>
</dbReference>
<dbReference type="SMART" id="SM00475">
    <property type="entry name" value="53EXOc"/>
    <property type="match status" value="1"/>
</dbReference>
<dbReference type="AlphaFoldDB" id="A0A5P8P1A6"/>
<dbReference type="SMART" id="SM00479">
    <property type="entry name" value="EXOIII"/>
    <property type="match status" value="1"/>
</dbReference>
<dbReference type="InterPro" id="IPR018320">
    <property type="entry name" value="DNA_polymerase_1"/>
</dbReference>
<comment type="catalytic activity">
    <reaction evidence="14 16">
        <text>DNA(n) + a 2'-deoxyribonucleoside 5'-triphosphate = DNA(n+1) + diphosphate</text>
        <dbReference type="Rhea" id="RHEA:22508"/>
        <dbReference type="Rhea" id="RHEA-COMP:17339"/>
        <dbReference type="Rhea" id="RHEA-COMP:17340"/>
        <dbReference type="ChEBI" id="CHEBI:33019"/>
        <dbReference type="ChEBI" id="CHEBI:61560"/>
        <dbReference type="ChEBI" id="CHEBI:173112"/>
        <dbReference type="EC" id="2.7.7.7"/>
    </reaction>
</comment>
<keyword evidence="7" id="KW-0540">Nuclease</keyword>
<dbReference type="Pfam" id="PF01367">
    <property type="entry name" value="5_3_exonuc"/>
    <property type="match status" value="1"/>
</dbReference>
<evidence type="ECO:0000259" key="19">
    <source>
        <dbReference type="SMART" id="SM00479"/>
    </source>
</evidence>
<dbReference type="CDD" id="cd09898">
    <property type="entry name" value="H3TH_53EXO"/>
    <property type="match status" value="1"/>
</dbReference>
<sequence>MAKTVTIIDTFGFFFRAFYALPQHLSNKEGFPTGLLTGFTNFISNLQKDHDSDYIVFAVDSKGDTFRNEIDPNYKANRQAPPEELSMQLPVAIEWIDKMGYKTLGMSGFEADDMIASVVKHAKEKGYNVRVVSHDKDLYQLIDDGKVVVVDAIKKKVMDEDSCFEKYGVTPKQFIDYQSILGDSADNVPGVKGIGKVGAEKLLKEYGSLDSIYENLATIKGANQKKLIESRDNAYMSKELVTLRDDVLDELDFDFEEYKMDIENPFLNIYDELIKYEQNAILRVLKAKNQISEEQHNSAVQKANNKSETHNNKLEFKTTLITDTNELNKILDTFDENTIVAFDTETTGLDYDKDKLVGFSFAVNENEAYYVPFAHYYLGVGEQIDIDAAKDAIRKIFKSRVVGHNIKFDLHFVTRLIGKDLDINGAKIYDSMILAWLINPESALALDKLSSALLKHEMVSFKDTVKKGETFANVELGLACEYAAEDALITLKLYNLFLEKLKFQNAEHLINEAQNIEFPFIKTLMKMESEGIKVDSEFLDIFLHKVKSTLYDLTTKIHKLAGSEFNINSTQQLGVVLFEHLGLPVGKKTKTGYSTNEQVLSSLIDSHSIIPLLLEYREVYKLFSTYIEPLLKLSKENKDSRIHTSFVQTGTATGRLSSKNPNLQNIPTRTKLGAEVRKAFIASEGKKLIGIDYSQIELRLLAHYSQDAILLDAFRNDKDIHRQTAVALFGEDEADSKRAIAKTVNFGLLYGMGQKKLSQTLDISTKEAKEIIDKYFESFPSVKSYFRSIVDSAKERGYVETLLGRRRYFDFENAKPMFKAAYERESVNTLFQGSASDLIKLSMNKIHNIIEKGNIEAKMLLQIHDELIFEVDEYHAQEIANRFKEIMEEIMELNVPLKVSVNIGSNWGELK</sequence>
<dbReference type="OrthoDB" id="9806424at2"/>
<accession>A0A5P8P1A6</accession>
<evidence type="ECO:0000256" key="7">
    <source>
        <dbReference type="ARBA" id="ARBA00022722"/>
    </source>
</evidence>
<evidence type="ECO:0000256" key="4">
    <source>
        <dbReference type="ARBA" id="ARBA00022679"/>
    </source>
</evidence>
<dbReference type="Gene3D" id="3.30.420.10">
    <property type="entry name" value="Ribonuclease H-like superfamily/Ribonuclease H"/>
    <property type="match status" value="1"/>
</dbReference>
<dbReference type="Gene3D" id="3.40.50.1010">
    <property type="entry name" value="5'-nuclease"/>
    <property type="match status" value="1"/>
</dbReference>
<dbReference type="InterPro" id="IPR029060">
    <property type="entry name" value="PIN-like_dom_sf"/>
</dbReference>
<dbReference type="InterPro" id="IPR020046">
    <property type="entry name" value="5-3_exonucl_a-hlix_arch_N"/>
</dbReference>
<dbReference type="KEGG" id="sulg:FJR48_06775"/>
<dbReference type="GO" id="GO:0008409">
    <property type="term" value="F:5'-3' exonuclease activity"/>
    <property type="evidence" value="ECO:0007669"/>
    <property type="project" value="UniProtKB-UniRule"/>
</dbReference>
<dbReference type="GO" id="GO:0006261">
    <property type="term" value="P:DNA-templated DNA replication"/>
    <property type="evidence" value="ECO:0007669"/>
    <property type="project" value="UniProtKB-UniRule"/>
</dbReference>
<dbReference type="InterPro" id="IPR002562">
    <property type="entry name" value="3'-5'_exonuclease_dom"/>
</dbReference>
<keyword evidence="10 16" id="KW-0269">Exonuclease</keyword>
<evidence type="ECO:0000313" key="22">
    <source>
        <dbReference type="Proteomes" id="UP000326944"/>
    </source>
</evidence>
<evidence type="ECO:0000256" key="14">
    <source>
        <dbReference type="ARBA" id="ARBA00049244"/>
    </source>
</evidence>